<dbReference type="AlphaFoldDB" id="A0AAE3QZ14"/>
<dbReference type="EMBL" id="JASJOS010000018">
    <property type="protein sequence ID" value="MDJ1485123.1"/>
    <property type="molecule type" value="Genomic_DNA"/>
</dbReference>
<reference evidence="1" key="1">
    <citation type="submission" date="2023-05" db="EMBL/GenBank/DDBJ databases">
        <authorList>
            <person name="Zhang X."/>
        </authorList>
    </citation>
    <scope>NUCLEOTIDE SEQUENCE</scope>
    <source>
        <strain evidence="1">YF14B1</strain>
    </source>
</reference>
<proteinExistence type="predicted"/>
<sequence length="213" mass="24797">MQGTLIILSLTGILVMGTGKVHTDGTKILYETDQEKCFLQPKTTLHIENRQHDSLKTVLVLLAKARIIPEGYSSEKILLFRNYKLANGYLSWIKLKPSTRNDVTDCLLIHDFRKLIRKKIIHSNTNHDFTFQLQQDGLLIFTAYTALADLVDYEEYYIVDINTNRLFLSDRFEMADSLYTSSILRNKRIWAGLNLETQLPFEKIIHPLQWDVY</sequence>
<evidence type="ECO:0000313" key="1">
    <source>
        <dbReference type="EMBL" id="MDJ1485123.1"/>
    </source>
</evidence>
<gene>
    <name evidence="1" type="ORF">QNI16_31785</name>
</gene>
<name>A0AAE3QZ14_9BACT</name>
<dbReference type="Proteomes" id="UP001241110">
    <property type="component" value="Unassembled WGS sequence"/>
</dbReference>
<accession>A0AAE3QZ14</accession>
<organism evidence="1 2">
    <name type="scientific">Xanthocytophaga flava</name>
    <dbReference type="NCBI Taxonomy" id="3048013"/>
    <lineage>
        <taxon>Bacteria</taxon>
        <taxon>Pseudomonadati</taxon>
        <taxon>Bacteroidota</taxon>
        <taxon>Cytophagia</taxon>
        <taxon>Cytophagales</taxon>
        <taxon>Rhodocytophagaceae</taxon>
        <taxon>Xanthocytophaga</taxon>
    </lineage>
</organism>
<evidence type="ECO:0000313" key="2">
    <source>
        <dbReference type="Proteomes" id="UP001241110"/>
    </source>
</evidence>
<dbReference type="RefSeq" id="WP_313987240.1">
    <property type="nucleotide sequence ID" value="NZ_JASJOS010000018.1"/>
</dbReference>
<protein>
    <submittedName>
        <fullName evidence="1">Uncharacterized protein</fullName>
    </submittedName>
</protein>
<comment type="caution">
    <text evidence="1">The sequence shown here is derived from an EMBL/GenBank/DDBJ whole genome shotgun (WGS) entry which is preliminary data.</text>
</comment>